<keyword evidence="7" id="KW-0408">Iron</keyword>
<keyword evidence="12" id="KW-1185">Reference proteome</keyword>
<evidence type="ECO:0000256" key="8">
    <source>
        <dbReference type="ARBA" id="ARBA00023014"/>
    </source>
</evidence>
<dbReference type="Proteomes" id="UP000286806">
    <property type="component" value="Unassembled WGS sequence"/>
</dbReference>
<dbReference type="InterPro" id="IPR050415">
    <property type="entry name" value="MRET"/>
</dbReference>
<dbReference type="SUPFAM" id="SSF52343">
    <property type="entry name" value="Ferredoxin reductase-like, C-terminal NADP-linked domain"/>
    <property type="match status" value="1"/>
</dbReference>
<dbReference type="GO" id="GO:0051537">
    <property type="term" value="F:2 iron, 2 sulfur cluster binding"/>
    <property type="evidence" value="ECO:0007669"/>
    <property type="project" value="UniProtKB-KW"/>
</dbReference>
<proteinExistence type="predicted"/>
<dbReference type="SUPFAM" id="SSF63380">
    <property type="entry name" value="Riboflavin synthase domain-like"/>
    <property type="match status" value="1"/>
</dbReference>
<keyword evidence="3" id="KW-0001">2Fe-2S</keyword>
<sequence>MTSSPVITDSLELAIKSSTRHPVTNWLHEHAKIGDSVRISGGQGVFVYQPEMSQRVVLVGAGVGVTPLISIFRYIADAVPDTEATLVYSIPSPDEFLFRNEIEQLVRHHPNLHSLVTVTQPDNNWHGRTGRMDSTLLESAGMSRDTLYYLCGPPGMVEDISSILGSLAVPASRIIFEKWW</sequence>
<evidence type="ECO:0000313" key="12">
    <source>
        <dbReference type="Proteomes" id="UP000286806"/>
    </source>
</evidence>
<protein>
    <submittedName>
        <fullName evidence="11">Flavodoxin reductases family 1</fullName>
    </submittedName>
</protein>
<evidence type="ECO:0000259" key="10">
    <source>
        <dbReference type="Pfam" id="PF00175"/>
    </source>
</evidence>
<feature type="domain" description="Oxidoreductase FAD/NAD(P)-binding" evidence="10">
    <location>
        <begin position="58"/>
        <end position="161"/>
    </location>
</feature>
<evidence type="ECO:0000256" key="7">
    <source>
        <dbReference type="ARBA" id="ARBA00023004"/>
    </source>
</evidence>
<dbReference type="Gene3D" id="2.40.30.10">
    <property type="entry name" value="Translation factors"/>
    <property type="match status" value="1"/>
</dbReference>
<comment type="caution">
    <text evidence="11">The sequence shown here is derived from an EMBL/GenBank/DDBJ whole genome shotgun (WGS) entry which is preliminary data.</text>
</comment>
<dbReference type="InterPro" id="IPR039261">
    <property type="entry name" value="FNR_nucleotide-bd"/>
</dbReference>
<dbReference type="EMBL" id="BGOW01000015">
    <property type="protein sequence ID" value="GBL45964.1"/>
    <property type="molecule type" value="Genomic_DNA"/>
</dbReference>
<keyword evidence="5" id="KW-0274">FAD</keyword>
<dbReference type="PRINTS" id="PR00406">
    <property type="entry name" value="CYTB5RDTASE"/>
</dbReference>
<evidence type="ECO:0000313" key="11">
    <source>
        <dbReference type="EMBL" id="GBL45964.1"/>
    </source>
</evidence>
<evidence type="ECO:0000256" key="3">
    <source>
        <dbReference type="ARBA" id="ARBA00022714"/>
    </source>
</evidence>
<keyword evidence="4" id="KW-0479">Metal-binding</keyword>
<name>A0A401JEB2_9PROT</name>
<keyword evidence="2" id="KW-0285">Flavoprotein</keyword>
<keyword evidence="8" id="KW-0411">Iron-sulfur</keyword>
<comment type="cofactor">
    <cofactor evidence="1">
        <name>FAD</name>
        <dbReference type="ChEBI" id="CHEBI:57692"/>
    </cofactor>
</comment>
<comment type="cofactor">
    <cofactor evidence="9">
        <name>[2Fe-2S] cluster</name>
        <dbReference type="ChEBI" id="CHEBI:190135"/>
    </cofactor>
</comment>
<dbReference type="PANTHER" id="PTHR47354:SF6">
    <property type="entry name" value="NADH OXIDOREDUCTASE HCR"/>
    <property type="match status" value="1"/>
</dbReference>
<dbReference type="InterPro" id="IPR001709">
    <property type="entry name" value="Flavoprot_Pyr_Nucl_cyt_Rdtase"/>
</dbReference>
<dbReference type="InterPro" id="IPR017938">
    <property type="entry name" value="Riboflavin_synthase-like_b-brl"/>
</dbReference>
<gene>
    <name evidence="11" type="ORF">SFMTTN_1776</name>
</gene>
<evidence type="ECO:0000256" key="5">
    <source>
        <dbReference type="ARBA" id="ARBA00022827"/>
    </source>
</evidence>
<evidence type="ECO:0000256" key="9">
    <source>
        <dbReference type="ARBA" id="ARBA00034078"/>
    </source>
</evidence>
<dbReference type="PANTHER" id="PTHR47354">
    <property type="entry name" value="NADH OXIDOREDUCTASE HCR"/>
    <property type="match status" value="1"/>
</dbReference>
<dbReference type="GO" id="GO:0046872">
    <property type="term" value="F:metal ion binding"/>
    <property type="evidence" value="ECO:0007669"/>
    <property type="project" value="UniProtKB-KW"/>
</dbReference>
<reference evidence="11 12" key="1">
    <citation type="journal article" date="2019" name="Front. Microbiol.">
        <title>Genomes of Neutrophilic Sulfur-Oxidizing Chemolithoautotrophs Representing 9 Proteobacterial Species From 8 Genera.</title>
        <authorList>
            <person name="Watanabe T."/>
            <person name="Kojima H."/>
            <person name="Umezawa K."/>
            <person name="Hori C."/>
            <person name="Takasuka T.E."/>
            <person name="Kato Y."/>
            <person name="Fukui M."/>
        </authorList>
    </citation>
    <scope>NUCLEOTIDE SEQUENCE [LARGE SCALE GENOMIC DNA]</scope>
    <source>
        <strain evidence="11 12">TTN</strain>
    </source>
</reference>
<keyword evidence="6" id="KW-0560">Oxidoreductase</keyword>
<dbReference type="Gene3D" id="3.40.50.80">
    <property type="entry name" value="Nucleotide-binding domain of ferredoxin-NADP reductase (FNR) module"/>
    <property type="match status" value="1"/>
</dbReference>
<evidence type="ECO:0000256" key="4">
    <source>
        <dbReference type="ARBA" id="ARBA00022723"/>
    </source>
</evidence>
<dbReference type="AlphaFoldDB" id="A0A401JEB2"/>
<evidence type="ECO:0000256" key="1">
    <source>
        <dbReference type="ARBA" id="ARBA00001974"/>
    </source>
</evidence>
<dbReference type="GO" id="GO:0016491">
    <property type="term" value="F:oxidoreductase activity"/>
    <property type="evidence" value="ECO:0007669"/>
    <property type="project" value="UniProtKB-KW"/>
</dbReference>
<organism evidence="11 12">
    <name type="scientific">Sulfuriferula multivorans</name>
    <dbReference type="NCBI Taxonomy" id="1559896"/>
    <lineage>
        <taxon>Bacteria</taxon>
        <taxon>Pseudomonadati</taxon>
        <taxon>Pseudomonadota</taxon>
        <taxon>Betaproteobacteria</taxon>
        <taxon>Nitrosomonadales</taxon>
        <taxon>Sulfuricellaceae</taxon>
        <taxon>Sulfuriferula</taxon>
    </lineage>
</organism>
<dbReference type="Pfam" id="PF00175">
    <property type="entry name" value="NAD_binding_1"/>
    <property type="match status" value="1"/>
</dbReference>
<dbReference type="CDD" id="cd00322">
    <property type="entry name" value="FNR_like"/>
    <property type="match status" value="1"/>
</dbReference>
<accession>A0A401JEB2</accession>
<evidence type="ECO:0000256" key="2">
    <source>
        <dbReference type="ARBA" id="ARBA00022630"/>
    </source>
</evidence>
<evidence type="ECO:0000256" key="6">
    <source>
        <dbReference type="ARBA" id="ARBA00023002"/>
    </source>
</evidence>
<dbReference type="InterPro" id="IPR001433">
    <property type="entry name" value="OxRdtase_FAD/NAD-bd"/>
</dbReference>
<dbReference type="PRINTS" id="PR00371">
    <property type="entry name" value="FPNCR"/>
</dbReference>